<keyword evidence="4" id="KW-1185">Reference proteome</keyword>
<feature type="transmembrane region" description="Helical" evidence="2">
    <location>
        <begin position="20"/>
        <end position="39"/>
    </location>
</feature>
<dbReference type="AlphaFoldDB" id="W9CD59"/>
<keyword evidence="2" id="KW-0472">Membrane</keyword>
<dbReference type="EMBL" id="AYSA01000291">
    <property type="protein sequence ID" value="ESZ93758.1"/>
    <property type="molecule type" value="Genomic_DNA"/>
</dbReference>
<accession>W9CD59</accession>
<proteinExistence type="predicted"/>
<evidence type="ECO:0000313" key="4">
    <source>
        <dbReference type="Proteomes" id="UP000019487"/>
    </source>
</evidence>
<keyword evidence="2" id="KW-0812">Transmembrane</keyword>
<organism evidence="3 4">
    <name type="scientific">Sclerotinia borealis (strain F-4128)</name>
    <dbReference type="NCBI Taxonomy" id="1432307"/>
    <lineage>
        <taxon>Eukaryota</taxon>
        <taxon>Fungi</taxon>
        <taxon>Dikarya</taxon>
        <taxon>Ascomycota</taxon>
        <taxon>Pezizomycotina</taxon>
        <taxon>Leotiomycetes</taxon>
        <taxon>Helotiales</taxon>
        <taxon>Sclerotiniaceae</taxon>
        <taxon>Sclerotinia</taxon>
    </lineage>
</organism>
<dbReference type="OrthoDB" id="10378201at2759"/>
<comment type="caution">
    <text evidence="3">The sequence shown here is derived from an EMBL/GenBank/DDBJ whole genome shotgun (WGS) entry which is preliminary data.</text>
</comment>
<gene>
    <name evidence="3" type="ORF">SBOR_5856</name>
</gene>
<dbReference type="HOGENOM" id="CLU_2528760_0_0_1"/>
<reference evidence="3 4" key="1">
    <citation type="journal article" date="2014" name="Genome Announc.">
        <title>Draft genome sequence of Sclerotinia borealis, a psychrophilic plant pathogenic fungus.</title>
        <authorList>
            <person name="Mardanov A.V."/>
            <person name="Beletsky A.V."/>
            <person name="Kadnikov V.V."/>
            <person name="Ignatov A.N."/>
            <person name="Ravin N.V."/>
        </authorList>
    </citation>
    <scope>NUCLEOTIDE SEQUENCE [LARGE SCALE GENOMIC DNA]</scope>
    <source>
        <strain evidence="4">F-4157</strain>
    </source>
</reference>
<evidence type="ECO:0000256" key="1">
    <source>
        <dbReference type="SAM" id="Coils"/>
    </source>
</evidence>
<evidence type="ECO:0000256" key="2">
    <source>
        <dbReference type="SAM" id="Phobius"/>
    </source>
</evidence>
<keyword evidence="2" id="KW-1133">Transmembrane helix</keyword>
<protein>
    <submittedName>
        <fullName evidence="3">Uncharacterized protein</fullName>
    </submittedName>
</protein>
<name>W9CD59_SCLBF</name>
<evidence type="ECO:0000313" key="3">
    <source>
        <dbReference type="EMBL" id="ESZ93758.1"/>
    </source>
</evidence>
<keyword evidence="1" id="KW-0175">Coiled coil</keyword>
<dbReference type="Proteomes" id="UP000019487">
    <property type="component" value="Unassembled WGS sequence"/>
</dbReference>
<sequence>MTESYAQMNSYSQLVQALNGILGSLGNVIGGMALLWSAYTAHINSGNQAEANYALQQYRDCERRKEELERKERDLRERIAQCPA</sequence>
<feature type="coiled-coil region" evidence="1">
    <location>
        <begin position="51"/>
        <end position="81"/>
    </location>
</feature>